<dbReference type="Gene3D" id="1.25.40.390">
    <property type="match status" value="1"/>
</dbReference>
<keyword evidence="4" id="KW-0472">Membrane</keyword>
<dbReference type="Pfam" id="PF07980">
    <property type="entry name" value="SusD_RagB"/>
    <property type="match status" value="1"/>
</dbReference>
<evidence type="ECO:0000313" key="8">
    <source>
        <dbReference type="EMBL" id="MFD1001625.1"/>
    </source>
</evidence>
<dbReference type="InterPro" id="IPR033985">
    <property type="entry name" value="SusD-like_N"/>
</dbReference>
<dbReference type="InterPro" id="IPR012944">
    <property type="entry name" value="SusD_RagB_dom"/>
</dbReference>
<proteinExistence type="inferred from homology"/>
<comment type="subcellular location">
    <subcellularLocation>
        <location evidence="1">Cell outer membrane</location>
    </subcellularLocation>
</comment>
<evidence type="ECO:0000256" key="1">
    <source>
        <dbReference type="ARBA" id="ARBA00004442"/>
    </source>
</evidence>
<sequence>MKNTFKDIRAIVGKLLILVPFVVFPSCSDEFLEPDPLSFYEPSTTLSTESGLQAVLAMADRHLRSYWTFYNSSNNNISVPIATEYMFSEMAVASKTDDGGMFSDIANVLTPTGGAENGDRNRISYFWDETYNGIKYANTITSFIENVKGLDEATKNAYLGRAYFHRSFRYLTLVFQFGDVPLVTKILQVPKQNYRSTKKEAILEMITKDMEFAVEWVPDQKDMGYIGMINKGACRQLLIKCYLATGQFEKAKEQADILISQSGYQLMQTTFGTFNDGGEPQTWPITRNVIWDLHRPENKLIGANKEVILGMPNRGTTSESFIQFLTMRIFGPFWNDGNGTKTPDGKNAVNNYARNNTSNYNSQYDYLRAVGRGIGTFRPTYFATHAVWNVNGQNDEGDLRHNSTVGNWGKMTSLKYNDKTSAWYGQNLVLRHPTTNALLCSDTIRDWFDWPHYKLYLEDVLAEANPGATQFNGATNGGNADWYFYRLAETYLLRAEAKFYLGDAASAAEDVNEVRKRALCTQLYSTVTIGDIMNERARELYLEEWRNVELSRVSYCLALSGKSDEWGNSYDVNTFDKQSGTDATGGSYWYQRIMHYSIYNKGSVSVRTGTFNYTMDKRNFYWPIPNAAITANNKGVLSQNYGYAGYDAATPKWETWEEAVADEDKVTD</sequence>
<comment type="caution">
    <text evidence="8">The sequence shown here is derived from an EMBL/GenBank/DDBJ whole genome shotgun (WGS) entry which is preliminary data.</text>
</comment>
<evidence type="ECO:0000259" key="7">
    <source>
        <dbReference type="Pfam" id="PF14322"/>
    </source>
</evidence>
<feature type="domain" description="SusD-like N-terminal" evidence="7">
    <location>
        <begin position="95"/>
        <end position="243"/>
    </location>
</feature>
<dbReference type="RefSeq" id="WP_377581704.1">
    <property type="nucleotide sequence ID" value="NZ_JBHTKA010000007.1"/>
</dbReference>
<evidence type="ECO:0000256" key="3">
    <source>
        <dbReference type="ARBA" id="ARBA00022729"/>
    </source>
</evidence>
<reference evidence="9" key="1">
    <citation type="journal article" date="2019" name="Int. J. Syst. Evol. Microbiol.">
        <title>The Global Catalogue of Microorganisms (GCM) 10K type strain sequencing project: providing services to taxonomists for standard genome sequencing and annotation.</title>
        <authorList>
            <consortium name="The Broad Institute Genomics Platform"/>
            <consortium name="The Broad Institute Genome Sequencing Center for Infectious Disease"/>
            <person name="Wu L."/>
            <person name="Ma J."/>
        </authorList>
    </citation>
    <scope>NUCLEOTIDE SEQUENCE [LARGE SCALE GENOMIC DNA]</scope>
    <source>
        <strain evidence="9">CCUG 58938</strain>
    </source>
</reference>
<comment type="similarity">
    <text evidence="2">Belongs to the SusD family.</text>
</comment>
<protein>
    <submittedName>
        <fullName evidence="8">RagB/SusD family nutrient uptake outer membrane protein</fullName>
    </submittedName>
</protein>
<accession>A0ABW3K843</accession>
<name>A0ABW3K843_9BACT</name>
<dbReference type="Pfam" id="PF14322">
    <property type="entry name" value="SusD-like_3"/>
    <property type="match status" value="1"/>
</dbReference>
<evidence type="ECO:0000256" key="4">
    <source>
        <dbReference type="ARBA" id="ARBA00023136"/>
    </source>
</evidence>
<evidence type="ECO:0000256" key="2">
    <source>
        <dbReference type="ARBA" id="ARBA00006275"/>
    </source>
</evidence>
<feature type="domain" description="RagB/SusD" evidence="6">
    <location>
        <begin position="353"/>
        <end position="643"/>
    </location>
</feature>
<dbReference type="Proteomes" id="UP001597112">
    <property type="component" value="Unassembled WGS sequence"/>
</dbReference>
<keyword evidence="9" id="KW-1185">Reference proteome</keyword>
<keyword evidence="5" id="KW-0998">Cell outer membrane</keyword>
<evidence type="ECO:0000313" key="9">
    <source>
        <dbReference type="Proteomes" id="UP001597112"/>
    </source>
</evidence>
<evidence type="ECO:0000259" key="6">
    <source>
        <dbReference type="Pfam" id="PF07980"/>
    </source>
</evidence>
<gene>
    <name evidence="8" type="ORF">ACFQ21_20005</name>
</gene>
<dbReference type="SUPFAM" id="SSF48452">
    <property type="entry name" value="TPR-like"/>
    <property type="match status" value="1"/>
</dbReference>
<dbReference type="EMBL" id="JBHTKA010000007">
    <property type="protein sequence ID" value="MFD1001625.1"/>
    <property type="molecule type" value="Genomic_DNA"/>
</dbReference>
<dbReference type="InterPro" id="IPR011990">
    <property type="entry name" value="TPR-like_helical_dom_sf"/>
</dbReference>
<organism evidence="8 9">
    <name type="scientific">Ohtaekwangia kribbensis</name>
    <dbReference type="NCBI Taxonomy" id="688913"/>
    <lineage>
        <taxon>Bacteria</taxon>
        <taxon>Pseudomonadati</taxon>
        <taxon>Bacteroidota</taxon>
        <taxon>Cytophagia</taxon>
        <taxon>Cytophagales</taxon>
        <taxon>Fulvivirgaceae</taxon>
        <taxon>Ohtaekwangia</taxon>
    </lineage>
</organism>
<keyword evidence="3" id="KW-0732">Signal</keyword>
<evidence type="ECO:0000256" key="5">
    <source>
        <dbReference type="ARBA" id="ARBA00023237"/>
    </source>
</evidence>